<evidence type="ECO:0000313" key="1">
    <source>
        <dbReference type="EMBL" id="KPJ15850.1"/>
    </source>
</evidence>
<dbReference type="STRING" id="76193.A0A0N0PDJ9"/>
<dbReference type="GO" id="GO:0018990">
    <property type="term" value="P:ecdysis, chitin-based cuticle"/>
    <property type="evidence" value="ECO:0007669"/>
    <property type="project" value="InterPro"/>
</dbReference>
<dbReference type="GO" id="GO:0007218">
    <property type="term" value="P:neuropeptide signaling pathway"/>
    <property type="evidence" value="ECO:0007669"/>
    <property type="project" value="InterPro"/>
</dbReference>
<proteinExistence type="predicted"/>
<accession>A0A0N0PDJ9</accession>
<name>A0A0N0PDJ9_PAPMA</name>
<evidence type="ECO:0000313" key="2">
    <source>
        <dbReference type="Proteomes" id="UP000053240"/>
    </source>
</evidence>
<protein>
    <submittedName>
        <fullName evidence="1">Eclosion hormone</fullName>
    </submittedName>
</protein>
<sequence length="138" mass="15495">MISYTEADQTSLRDHACFCFRQDFTYIKLGSISNNVNRSEFEIMVVQRNFITVLSLMILATTIRKAKGSPAIATGYDPMDICIENCAQCKKMLGSWFEGQLCAESCIKYKGKLIVECEDFASISPFLNKVARLPGKRG</sequence>
<dbReference type="Pfam" id="PF04736">
    <property type="entry name" value="Eclosion"/>
    <property type="match status" value="1"/>
</dbReference>
<reference evidence="1 2" key="1">
    <citation type="journal article" date="2015" name="Nat. Commun.">
        <title>Outbred genome sequencing and CRISPR/Cas9 gene editing in butterflies.</title>
        <authorList>
            <person name="Li X."/>
            <person name="Fan D."/>
            <person name="Zhang W."/>
            <person name="Liu G."/>
            <person name="Zhang L."/>
            <person name="Zhao L."/>
            <person name="Fang X."/>
            <person name="Chen L."/>
            <person name="Dong Y."/>
            <person name="Chen Y."/>
            <person name="Ding Y."/>
            <person name="Zhao R."/>
            <person name="Feng M."/>
            <person name="Zhu Y."/>
            <person name="Feng Y."/>
            <person name="Jiang X."/>
            <person name="Zhu D."/>
            <person name="Xiang H."/>
            <person name="Feng X."/>
            <person name="Li S."/>
            <person name="Wang J."/>
            <person name="Zhang G."/>
            <person name="Kronforst M.R."/>
            <person name="Wang W."/>
        </authorList>
    </citation>
    <scope>NUCLEOTIDE SEQUENCE [LARGE SCALE GENOMIC DNA]</scope>
    <source>
        <strain evidence="1">Ya'a_city_454_Pm</strain>
        <tissue evidence="1">Whole body</tissue>
    </source>
</reference>
<dbReference type="AlphaFoldDB" id="A0A0N0PDJ9"/>
<dbReference type="GO" id="GO:0008255">
    <property type="term" value="F:ecdysis-triggering hormone activity"/>
    <property type="evidence" value="ECO:0007669"/>
    <property type="project" value="InterPro"/>
</dbReference>
<dbReference type="InterPro" id="IPR006825">
    <property type="entry name" value="Eclosion"/>
</dbReference>
<gene>
    <name evidence="1" type="ORF">RR48_02278</name>
</gene>
<dbReference type="InParanoid" id="A0A0N0PDJ9"/>
<organism evidence="1 2">
    <name type="scientific">Papilio machaon</name>
    <name type="common">Old World swallowtail butterfly</name>
    <dbReference type="NCBI Taxonomy" id="76193"/>
    <lineage>
        <taxon>Eukaryota</taxon>
        <taxon>Metazoa</taxon>
        <taxon>Ecdysozoa</taxon>
        <taxon>Arthropoda</taxon>
        <taxon>Hexapoda</taxon>
        <taxon>Insecta</taxon>
        <taxon>Pterygota</taxon>
        <taxon>Neoptera</taxon>
        <taxon>Endopterygota</taxon>
        <taxon>Lepidoptera</taxon>
        <taxon>Glossata</taxon>
        <taxon>Ditrysia</taxon>
        <taxon>Papilionoidea</taxon>
        <taxon>Papilionidae</taxon>
        <taxon>Papilioninae</taxon>
        <taxon>Papilio</taxon>
    </lineage>
</organism>
<keyword evidence="2" id="KW-1185">Reference proteome</keyword>
<dbReference type="EMBL" id="KQ460324">
    <property type="protein sequence ID" value="KPJ15850.1"/>
    <property type="molecule type" value="Genomic_DNA"/>
</dbReference>
<dbReference type="Proteomes" id="UP000053240">
    <property type="component" value="Unassembled WGS sequence"/>
</dbReference>